<dbReference type="Gene3D" id="1.20.1250.20">
    <property type="entry name" value="MFS general substrate transporter like domains"/>
    <property type="match status" value="1"/>
</dbReference>
<evidence type="ECO:0000256" key="1">
    <source>
        <dbReference type="ARBA" id="ARBA00004141"/>
    </source>
</evidence>
<feature type="transmembrane region" description="Helical" evidence="5">
    <location>
        <begin position="94"/>
        <end position="112"/>
    </location>
</feature>
<evidence type="ECO:0000256" key="2">
    <source>
        <dbReference type="ARBA" id="ARBA00022692"/>
    </source>
</evidence>
<evidence type="ECO:0000256" key="5">
    <source>
        <dbReference type="SAM" id="Phobius"/>
    </source>
</evidence>
<evidence type="ECO:0000313" key="8">
    <source>
        <dbReference type="Proteomes" id="UP000327044"/>
    </source>
</evidence>
<evidence type="ECO:0008006" key="9">
    <source>
        <dbReference type="Google" id="ProtNLM"/>
    </source>
</evidence>
<sequence>MELQVGAQKFSKISAIKDTICKIWNGISVEPVLILFALPFWMSSLTIQNLSLEKACRVNLNMELSTCDAIERHNTTGYNDTDEITVHKVVASAYVWKNIIQSVFPAILLPLFGSWSDRQKTMKVLMILPIIGEIVMNIGLILCTFFFYELPMEVNVLVEVLPTAITGGSNMILLGVFTYVTSVCDTKNRTLRIGIIHTTWFVCITIGNSLSGVMYKLIGFYGIFALSLVGYALAGLYAHFLVSEISSGDEKQLTTVQHIKDILNVKQTMYSFKFLVTAKQSGRLKQILTIMILAVLVLGPFAGESAVRYLYVRFKFGWGEIDFSIFTTYCCIVAFVGNIIAIATFKLLNYDDGLLGALSSISKICGGIIYVLSTTPLMFYLAAIAEIFNGTAFVASRSIITKLVDQQDLCKVNSLFGFAESLTGLICGPMYSALYKGTISYFPQAFFLASICITVPAVLLYMWLYSKRNVRFQE</sequence>
<keyword evidence="4 5" id="KW-0472">Membrane</keyword>
<comment type="caution">
    <text evidence="7">The sequence shown here is derived from an EMBL/GenBank/DDBJ whole genome shotgun (WGS) entry which is preliminary data.</text>
</comment>
<feature type="transmembrane region" description="Helical" evidence="5">
    <location>
        <begin position="412"/>
        <end position="435"/>
    </location>
</feature>
<gene>
    <name evidence="7" type="ORF">PPYR_01026</name>
    <name evidence="6" type="ORF">PPYR_15489</name>
</gene>
<reference evidence="7" key="2">
    <citation type="submission" date="2019-08" db="EMBL/GenBank/DDBJ databases">
        <authorList>
            <consortium name="Photinus pyralis genome working group"/>
            <person name="Fallon T.R."/>
            <person name="Sander Lower S.E."/>
            <person name="Weng J.-K."/>
        </authorList>
    </citation>
    <scope>NUCLEOTIDE SEQUENCE</scope>
    <source>
        <strain evidence="7">1611_PpyrPB1</strain>
        <tissue evidence="7">Whole body</tissue>
    </source>
</reference>
<proteinExistence type="predicted"/>
<dbReference type="InterPro" id="IPR011701">
    <property type="entry name" value="MFS"/>
</dbReference>
<accession>A0A5N4B3B1</accession>
<feature type="transmembrane region" description="Helical" evidence="5">
    <location>
        <begin position="354"/>
        <end position="372"/>
    </location>
</feature>
<evidence type="ECO:0000313" key="7">
    <source>
        <dbReference type="EMBL" id="KAB0804056.1"/>
    </source>
</evidence>
<reference evidence="7 8" key="1">
    <citation type="journal article" date="2018" name="Elife">
        <title>Firefly genomes illuminate parallel origins of bioluminescence in beetles.</title>
        <authorList>
            <person name="Fallon T.R."/>
            <person name="Lower S.E."/>
            <person name="Chang C.H."/>
            <person name="Bessho-Uehara M."/>
            <person name="Martin G.J."/>
            <person name="Bewick A.J."/>
            <person name="Behringer M."/>
            <person name="Debat H.J."/>
            <person name="Wong I."/>
            <person name="Day J.C."/>
            <person name="Suvorov A."/>
            <person name="Silva C.J."/>
            <person name="Stanger-Hall K.F."/>
            <person name="Hall D.W."/>
            <person name="Schmitz R.J."/>
            <person name="Nelson D.R."/>
            <person name="Lewis S.M."/>
            <person name="Shigenobu S."/>
            <person name="Bybee S.M."/>
            <person name="Larracuente A.M."/>
            <person name="Oba Y."/>
            <person name="Weng J.K."/>
        </authorList>
    </citation>
    <scope>NUCLEOTIDE SEQUENCE [LARGE SCALE GENOMIC DNA]</scope>
    <source>
        <strain evidence="7">1611_PpyrPB1</strain>
        <tissue evidence="7">Whole body</tissue>
    </source>
</reference>
<dbReference type="PANTHER" id="PTHR23507">
    <property type="entry name" value="ZGC:174356"/>
    <property type="match status" value="1"/>
</dbReference>
<feature type="transmembrane region" description="Helical" evidence="5">
    <location>
        <begin position="378"/>
        <end position="400"/>
    </location>
</feature>
<protein>
    <recommendedName>
        <fullName evidence="9">Major facilitator superfamily (MFS) profile domain-containing protein</fullName>
    </recommendedName>
</protein>
<dbReference type="InterPro" id="IPR036259">
    <property type="entry name" value="MFS_trans_sf"/>
</dbReference>
<feature type="transmembrane region" description="Helical" evidence="5">
    <location>
        <begin position="21"/>
        <end position="42"/>
    </location>
</feature>
<name>A0A5N4B3B1_PHOPY</name>
<comment type="subcellular location">
    <subcellularLocation>
        <location evidence="1">Membrane</location>
        <topology evidence="1">Multi-pass membrane protein</topology>
    </subcellularLocation>
</comment>
<dbReference type="GO" id="GO:0016020">
    <property type="term" value="C:membrane"/>
    <property type="evidence" value="ECO:0007669"/>
    <property type="project" value="UniProtKB-SubCell"/>
</dbReference>
<evidence type="ECO:0000256" key="3">
    <source>
        <dbReference type="ARBA" id="ARBA00022989"/>
    </source>
</evidence>
<evidence type="ECO:0000313" key="6">
    <source>
        <dbReference type="EMBL" id="KAB0790179.1"/>
    </source>
</evidence>
<feature type="transmembrane region" description="Helical" evidence="5">
    <location>
        <begin position="287"/>
        <end position="311"/>
    </location>
</feature>
<feature type="transmembrane region" description="Helical" evidence="5">
    <location>
        <begin position="323"/>
        <end position="342"/>
    </location>
</feature>
<evidence type="ECO:0000256" key="4">
    <source>
        <dbReference type="ARBA" id="ARBA00023136"/>
    </source>
</evidence>
<feature type="transmembrane region" description="Helical" evidence="5">
    <location>
        <begin position="220"/>
        <end position="242"/>
    </location>
</feature>
<dbReference type="EMBL" id="VVIM01001726">
    <property type="protein sequence ID" value="KAB0790179.1"/>
    <property type="molecule type" value="Genomic_DNA"/>
</dbReference>
<keyword evidence="8" id="KW-1185">Reference proteome</keyword>
<keyword evidence="2 5" id="KW-0812">Transmembrane</keyword>
<keyword evidence="3 5" id="KW-1133">Transmembrane helix</keyword>
<feature type="transmembrane region" description="Helical" evidence="5">
    <location>
        <begin position="124"/>
        <end position="148"/>
    </location>
</feature>
<organism evidence="7 8">
    <name type="scientific">Photinus pyralis</name>
    <name type="common">Common eastern firefly</name>
    <name type="synonym">Lampyris pyralis</name>
    <dbReference type="NCBI Taxonomy" id="7054"/>
    <lineage>
        <taxon>Eukaryota</taxon>
        <taxon>Metazoa</taxon>
        <taxon>Ecdysozoa</taxon>
        <taxon>Arthropoda</taxon>
        <taxon>Hexapoda</taxon>
        <taxon>Insecta</taxon>
        <taxon>Pterygota</taxon>
        <taxon>Neoptera</taxon>
        <taxon>Endopterygota</taxon>
        <taxon>Coleoptera</taxon>
        <taxon>Polyphaga</taxon>
        <taxon>Elateriformia</taxon>
        <taxon>Elateroidea</taxon>
        <taxon>Lampyridae</taxon>
        <taxon>Lampyrinae</taxon>
        <taxon>Photinus</taxon>
    </lineage>
</organism>
<dbReference type="Pfam" id="PF07690">
    <property type="entry name" value="MFS_1"/>
    <property type="match status" value="1"/>
</dbReference>
<dbReference type="GO" id="GO:0022857">
    <property type="term" value="F:transmembrane transporter activity"/>
    <property type="evidence" value="ECO:0007669"/>
    <property type="project" value="InterPro"/>
</dbReference>
<dbReference type="Proteomes" id="UP000327044">
    <property type="component" value="Unassembled WGS sequence"/>
</dbReference>
<dbReference type="AlphaFoldDB" id="A0A5N4B3B1"/>
<dbReference type="InParanoid" id="A0A5N4B3B1"/>
<dbReference type="PANTHER" id="PTHR23507:SF1">
    <property type="entry name" value="FI18259P1-RELATED"/>
    <property type="match status" value="1"/>
</dbReference>
<feature type="transmembrane region" description="Helical" evidence="5">
    <location>
        <begin position="441"/>
        <end position="464"/>
    </location>
</feature>
<dbReference type="EMBL" id="VVIM01000001">
    <property type="protein sequence ID" value="KAB0804056.1"/>
    <property type="molecule type" value="Genomic_DNA"/>
</dbReference>
<feature type="transmembrane region" description="Helical" evidence="5">
    <location>
        <begin position="193"/>
        <end position="214"/>
    </location>
</feature>
<feature type="transmembrane region" description="Helical" evidence="5">
    <location>
        <begin position="160"/>
        <end position="181"/>
    </location>
</feature>
<dbReference type="SUPFAM" id="SSF103473">
    <property type="entry name" value="MFS general substrate transporter"/>
    <property type="match status" value="1"/>
</dbReference>
<dbReference type="OrthoDB" id="3026777at2759"/>